<comment type="catalytic activity">
    <reaction evidence="3">
        <text>an N-terminal (5-L-glutamyl)-[peptide] + an alpha-amino acid = 5-L-glutamyl amino acid + an N-terminal L-alpha-aminoacyl-[peptide]</text>
        <dbReference type="Rhea" id="RHEA:23904"/>
        <dbReference type="Rhea" id="RHEA-COMP:9780"/>
        <dbReference type="Rhea" id="RHEA-COMP:9795"/>
        <dbReference type="ChEBI" id="CHEBI:77644"/>
        <dbReference type="ChEBI" id="CHEBI:78597"/>
        <dbReference type="ChEBI" id="CHEBI:78599"/>
        <dbReference type="ChEBI" id="CHEBI:78608"/>
        <dbReference type="EC" id="2.3.2.2"/>
    </reaction>
</comment>
<dbReference type="UniPathway" id="UPA00204"/>
<sequence>MYSPAADTGVTVVEKDAALSSAYSPVDYMSITSFPRLPEDEVSADNILKSRKDNDNFLSEQDTDPDLFLKSARLQQLPSSASDLASQDISPLRETSRDPLAQDCTCTHDGLTVIITACLTFATGVTVALMMQIYFGDPQVYNQGAVVTDVARCTSLGFDVLGKQGSSVDAAIAASLCLGIIHPHTSGIGGGGVMLVHDIRRNESRVIDFRETAPSGIHENMMLHVNQRVKSGLLVAVPGMISGLHQAHQLYGRMLWKDVITMAADVARTGFNVTHELADALSEVKEQNVSDAFRGLFLLNGQAPLAGLFTKRLDLAAVLDRIAANGVSEFYSGNLTQEMTSVQAKRGVLTEDDFKNYTTVIQKPLQSLYQGYRVLVPPPPHAGAALLSALNILEGFNITNQVSRSSVYHWIAESLKIALSQASGLGDSVFNSSVSELVTQMLSKDQAAVFREKISDSQASAAEHYTPSYELQEGAVASQLMIMGTDDLIVSVMSSLNRPFGSRIVTPSGILLNSQMLDFSWPNKTHSAAAYNQPGKRPASFLTPIAVRPSVGQCGSYVALGSSNGERALSGITQVLINVLSSRNNMSDSVSYGRLHPLIRNNTLLVDSKFLEEDVKSLMQKGHDVRKVDIISLVEGTRRTNDLIIGVKDPRSTDASALSMSMP</sequence>
<dbReference type="EC" id="2.3.2.2" evidence="3"/>
<dbReference type="InterPro" id="IPR000101">
    <property type="entry name" value="GGT_peptidase"/>
</dbReference>
<evidence type="ECO:0000313" key="5">
    <source>
        <dbReference type="Proteomes" id="UP000472270"/>
    </source>
</evidence>
<reference evidence="4" key="2">
    <citation type="submission" date="2025-09" db="UniProtKB">
        <authorList>
            <consortium name="Ensembl"/>
        </authorList>
    </citation>
    <scope>IDENTIFICATION</scope>
</reference>
<dbReference type="GO" id="GO:0006751">
    <property type="term" value="P:glutathione catabolic process"/>
    <property type="evidence" value="ECO:0007669"/>
    <property type="project" value="UniProtKB-UniRule"/>
</dbReference>
<dbReference type="InterPro" id="IPR043137">
    <property type="entry name" value="GGT_ssub_C"/>
</dbReference>
<feature type="binding site" evidence="2">
    <location>
        <position position="565"/>
    </location>
    <ligand>
        <name>L-glutamate</name>
        <dbReference type="ChEBI" id="CHEBI:29985"/>
    </ligand>
</feature>
<reference evidence="4" key="1">
    <citation type="submission" date="2025-08" db="UniProtKB">
        <authorList>
            <consortium name="Ensembl"/>
        </authorList>
    </citation>
    <scope>IDENTIFICATION</scope>
</reference>
<dbReference type="InterPro" id="IPR029055">
    <property type="entry name" value="Ntn_hydrolases_N"/>
</dbReference>
<keyword evidence="3" id="KW-0378">Hydrolase</keyword>
<evidence type="ECO:0000256" key="2">
    <source>
        <dbReference type="PIRSR" id="PIRSR600101-2"/>
    </source>
</evidence>
<keyword evidence="3" id="KW-0012">Acyltransferase</keyword>
<comment type="subcellular location">
    <subcellularLocation>
        <location evidence="3">Membrane</location>
        <topology evidence="3">Single-pass type II membrane protein</topology>
    </subcellularLocation>
</comment>
<evidence type="ECO:0000256" key="3">
    <source>
        <dbReference type="RuleBase" id="RU368068"/>
    </source>
</evidence>
<dbReference type="Pfam" id="PF01019">
    <property type="entry name" value="G_glu_transpept"/>
    <property type="match status" value="1"/>
</dbReference>
<keyword evidence="5" id="KW-1185">Reference proteome</keyword>
<dbReference type="InterPro" id="IPR043138">
    <property type="entry name" value="GGT_lsub"/>
</dbReference>
<proteinExistence type="inferred from homology"/>
<dbReference type="AlphaFoldDB" id="A0A673HT30"/>
<dbReference type="FunFam" id="3.60.20.40:FF:000002">
    <property type="entry name" value="gamma-glutamyltransferase 7"/>
    <property type="match status" value="1"/>
</dbReference>
<feature type="binding site" evidence="2">
    <location>
        <begin position="495"/>
        <end position="497"/>
    </location>
    <ligand>
        <name>L-glutamate</name>
        <dbReference type="ChEBI" id="CHEBI:29985"/>
    </ligand>
</feature>
<dbReference type="PANTHER" id="PTHR11686:SF54">
    <property type="entry name" value="GLUTATHIONE HYDROLASE 7"/>
    <property type="match status" value="1"/>
</dbReference>
<dbReference type="PRINTS" id="PR01210">
    <property type="entry name" value="GGTRANSPTASE"/>
</dbReference>
<dbReference type="FunFam" id="1.10.246.130:FF:000001">
    <property type="entry name" value="Gamma-glutamyltransferase 5 isoform 1"/>
    <property type="match status" value="1"/>
</dbReference>
<feature type="binding site" evidence="2">
    <location>
        <position position="210"/>
    </location>
    <ligand>
        <name>L-glutamate</name>
        <dbReference type="ChEBI" id="CHEBI:29985"/>
    </ligand>
</feature>
<evidence type="ECO:0000313" key="4">
    <source>
        <dbReference type="Ensembl" id="ENSSRHP00000028867.1"/>
    </source>
</evidence>
<dbReference type="Proteomes" id="UP000472270">
    <property type="component" value="Unassembled WGS sequence"/>
</dbReference>
<protein>
    <recommendedName>
        <fullName evidence="3">Glutathione hydrolase</fullName>
        <ecNumber evidence="3">2.3.2.2</ecNumber>
        <ecNumber evidence="3">3.4.19.13</ecNumber>
    </recommendedName>
    <alternativeName>
        <fullName evidence="3">Gamma-glutamyltransferase</fullName>
    </alternativeName>
    <alternativeName>
        <fullName evidence="3">Gamma-glutamyltranspeptidase</fullName>
    </alternativeName>
</protein>
<accession>A0A673HT30</accession>
<dbReference type="GO" id="GO:0036374">
    <property type="term" value="F:glutathione hydrolase activity"/>
    <property type="evidence" value="ECO:0007669"/>
    <property type="project" value="UniProtKB-UniRule"/>
</dbReference>
<comment type="catalytic activity">
    <reaction evidence="3">
        <text>glutathione + H2O = L-cysteinylglycine + L-glutamate</text>
        <dbReference type="Rhea" id="RHEA:28807"/>
        <dbReference type="ChEBI" id="CHEBI:15377"/>
        <dbReference type="ChEBI" id="CHEBI:29985"/>
        <dbReference type="ChEBI" id="CHEBI:57925"/>
        <dbReference type="ChEBI" id="CHEBI:61694"/>
        <dbReference type="EC" id="3.4.19.13"/>
    </reaction>
</comment>
<comment type="function">
    <text evidence="3">Cleaves the gamma-glutamyl peptide bond of glutathione and glutathione conjugates.</text>
</comment>
<organism evidence="4 5">
    <name type="scientific">Sinocyclocheilus rhinocerous</name>
    <dbReference type="NCBI Taxonomy" id="307959"/>
    <lineage>
        <taxon>Eukaryota</taxon>
        <taxon>Metazoa</taxon>
        <taxon>Chordata</taxon>
        <taxon>Craniata</taxon>
        <taxon>Vertebrata</taxon>
        <taxon>Euteleostomi</taxon>
        <taxon>Actinopterygii</taxon>
        <taxon>Neopterygii</taxon>
        <taxon>Teleostei</taxon>
        <taxon>Ostariophysi</taxon>
        <taxon>Cypriniformes</taxon>
        <taxon>Cyprinidae</taxon>
        <taxon>Cyprininae</taxon>
        <taxon>Sinocyclocheilus</taxon>
    </lineage>
</organism>
<gene>
    <name evidence="4" type="primary">ggt7</name>
</gene>
<comment type="similarity">
    <text evidence="1">Belongs to the gamma-glutamyltransferase family.</text>
</comment>
<dbReference type="Gene3D" id="3.60.20.40">
    <property type="match status" value="1"/>
</dbReference>
<comment type="pathway">
    <text evidence="3">Sulfur metabolism; glutathione metabolism.</text>
</comment>
<evidence type="ECO:0000256" key="1">
    <source>
        <dbReference type="ARBA" id="ARBA00009381"/>
    </source>
</evidence>
<dbReference type="SUPFAM" id="SSF56235">
    <property type="entry name" value="N-terminal nucleophile aminohydrolases (Ntn hydrolases)"/>
    <property type="match status" value="1"/>
</dbReference>
<dbReference type="Ensembl" id="ENSSRHT00000029724.1">
    <property type="protein sequence ID" value="ENSSRHP00000028867.1"/>
    <property type="gene ID" value="ENSSRHG00000014982.1"/>
</dbReference>
<dbReference type="Gene3D" id="1.10.246.130">
    <property type="match status" value="1"/>
</dbReference>
<dbReference type="GO" id="GO:0103068">
    <property type="term" value="F:leukotriene C4 gamma-glutamyl transferase activity"/>
    <property type="evidence" value="ECO:0007669"/>
    <property type="project" value="UniProtKB-EC"/>
</dbReference>
<dbReference type="GO" id="GO:0005886">
    <property type="term" value="C:plasma membrane"/>
    <property type="evidence" value="ECO:0007669"/>
    <property type="project" value="TreeGrafter"/>
</dbReference>
<keyword evidence="3" id="KW-0808">Transferase</keyword>
<comment type="catalytic activity">
    <reaction evidence="3">
        <text>an S-substituted glutathione + H2O = an S-substituted L-cysteinylglycine + L-glutamate</text>
        <dbReference type="Rhea" id="RHEA:59468"/>
        <dbReference type="ChEBI" id="CHEBI:15377"/>
        <dbReference type="ChEBI" id="CHEBI:29985"/>
        <dbReference type="ChEBI" id="CHEBI:90779"/>
        <dbReference type="ChEBI" id="CHEBI:143103"/>
        <dbReference type="EC" id="3.4.19.13"/>
    </reaction>
</comment>
<dbReference type="PANTHER" id="PTHR11686">
    <property type="entry name" value="GAMMA GLUTAMYL TRANSPEPTIDASE"/>
    <property type="match status" value="1"/>
</dbReference>
<dbReference type="EC" id="3.4.19.13" evidence="3"/>
<feature type="binding site" evidence="2">
    <location>
        <position position="518"/>
    </location>
    <ligand>
        <name>L-glutamate</name>
        <dbReference type="ChEBI" id="CHEBI:29985"/>
    </ligand>
</feature>
<name>A0A673HT30_9TELE</name>